<dbReference type="Gene3D" id="3.60.15.10">
    <property type="entry name" value="Ribonuclease Z/Hydroxyacylglutathione hydrolase-like"/>
    <property type="match status" value="1"/>
</dbReference>
<dbReference type="PANTHER" id="PTHR36142">
    <property type="entry name" value="METALLO-HYDROLASE/OXIDOREDUCTASE SUPERFAMILY PROTEIN"/>
    <property type="match status" value="1"/>
</dbReference>
<keyword evidence="2" id="KW-1185">Reference proteome</keyword>
<dbReference type="InterPro" id="IPR036866">
    <property type="entry name" value="RibonucZ/Hydroxyglut_hydro"/>
</dbReference>
<reference evidence="1 2" key="1">
    <citation type="journal article" date="2020" name="ISME J.">
        <title>Comparative genomics reveals insights into cyanobacterial evolution and habitat adaptation.</title>
        <authorList>
            <person name="Chen M.Y."/>
            <person name="Teng W.K."/>
            <person name="Zhao L."/>
            <person name="Hu C.X."/>
            <person name="Zhou Y.K."/>
            <person name="Han B.P."/>
            <person name="Song L.R."/>
            <person name="Shu W.S."/>
        </authorList>
    </citation>
    <scope>NUCLEOTIDE SEQUENCE [LARGE SCALE GENOMIC DNA]</scope>
    <source>
        <strain evidence="1 2">FACHB-723</strain>
    </source>
</reference>
<gene>
    <name evidence="1" type="ORF">H6F41_12390</name>
</gene>
<protein>
    <submittedName>
        <fullName evidence="1">MBL fold metallo-hydrolase</fullName>
    </submittedName>
</protein>
<dbReference type="PANTHER" id="PTHR36142:SF2">
    <property type="entry name" value="METALLO-HYDROLASE_OXIDOREDUCTASE SUPERFAMILY PROTEIN"/>
    <property type="match status" value="1"/>
</dbReference>
<organism evidence="1 2">
    <name type="scientific">Pseudanabaena mucicola FACHB-723</name>
    <dbReference type="NCBI Taxonomy" id="2692860"/>
    <lineage>
        <taxon>Bacteria</taxon>
        <taxon>Bacillati</taxon>
        <taxon>Cyanobacteriota</taxon>
        <taxon>Cyanophyceae</taxon>
        <taxon>Pseudanabaenales</taxon>
        <taxon>Pseudanabaenaceae</taxon>
        <taxon>Pseudanabaena</taxon>
    </lineage>
</organism>
<dbReference type="EMBL" id="JACJQB010000025">
    <property type="protein sequence ID" value="MBD2188939.1"/>
    <property type="molecule type" value="Genomic_DNA"/>
</dbReference>
<dbReference type="RefSeq" id="WP_190403780.1">
    <property type="nucleotide sequence ID" value="NZ_JACJQB010000025.1"/>
</dbReference>
<accession>A0ABR7ZYT1</accession>
<name>A0ABR7ZYT1_9CYAN</name>
<sequence length="258" mass="28281">MYLTWLDSNSWLIEIAGKRILLDPWLVDALMFGNAAWFFKSERRTPRQIPENIDLILLSQGLPDHAHPATLKQLDRKIPVVASPSAAKLVKELGYTQVTALAHGEVFSLPNLIDIRAVLGSPTGPTTIENGYILKDLVTGTSIYYEPHGSHASSVQEFAPVDVVITPTVDLKLPLVGTVIKGTQGAVQIAKWLKPQVMLPTAAGGDLTYSGLLLNILKAEGSVDSLRSQFAENNIATEIIEPQPWQRFEVKLKQPSMP</sequence>
<dbReference type="SUPFAM" id="SSF56281">
    <property type="entry name" value="Metallo-hydrolase/oxidoreductase"/>
    <property type="match status" value="1"/>
</dbReference>
<evidence type="ECO:0000313" key="2">
    <source>
        <dbReference type="Proteomes" id="UP000642094"/>
    </source>
</evidence>
<proteinExistence type="predicted"/>
<evidence type="ECO:0000313" key="1">
    <source>
        <dbReference type="EMBL" id="MBD2188939.1"/>
    </source>
</evidence>
<dbReference type="Pfam" id="PF13483">
    <property type="entry name" value="Lactamase_B_3"/>
    <property type="match status" value="1"/>
</dbReference>
<dbReference type="Proteomes" id="UP000642094">
    <property type="component" value="Unassembled WGS sequence"/>
</dbReference>
<comment type="caution">
    <text evidence="1">The sequence shown here is derived from an EMBL/GenBank/DDBJ whole genome shotgun (WGS) entry which is preliminary data.</text>
</comment>